<evidence type="ECO:0000256" key="6">
    <source>
        <dbReference type="SAM" id="MobiDB-lite"/>
    </source>
</evidence>
<evidence type="ECO:0000256" key="3">
    <source>
        <dbReference type="ARBA" id="ARBA00021347"/>
    </source>
</evidence>
<feature type="compositionally biased region" description="Polar residues" evidence="6">
    <location>
        <begin position="38"/>
        <end position="65"/>
    </location>
</feature>
<evidence type="ECO:0000313" key="9">
    <source>
        <dbReference type="Proteomes" id="UP000799640"/>
    </source>
</evidence>
<comment type="similarity">
    <text evidence="2">Belongs to the SKP1 family.</text>
</comment>
<dbReference type="SUPFAM" id="SSF54695">
    <property type="entry name" value="POZ domain"/>
    <property type="match status" value="1"/>
</dbReference>
<dbReference type="Gene3D" id="3.30.710.10">
    <property type="entry name" value="Potassium Channel Kv1.1, Chain A"/>
    <property type="match status" value="1"/>
</dbReference>
<dbReference type="FunFam" id="3.30.710.10:FF:000035">
    <property type="entry name" value="Elongin C transcription elongation factor"/>
    <property type="match status" value="1"/>
</dbReference>
<dbReference type="InterPro" id="IPR001232">
    <property type="entry name" value="SKP1-like"/>
</dbReference>
<keyword evidence="9" id="KW-1185">Reference proteome</keyword>
<feature type="compositionally biased region" description="Basic and acidic residues" evidence="6">
    <location>
        <begin position="66"/>
        <end position="75"/>
    </location>
</feature>
<dbReference type="OrthoDB" id="249087at2759"/>
<organism evidence="8 9">
    <name type="scientific">Trichodelitschia bisporula</name>
    <dbReference type="NCBI Taxonomy" id="703511"/>
    <lineage>
        <taxon>Eukaryota</taxon>
        <taxon>Fungi</taxon>
        <taxon>Dikarya</taxon>
        <taxon>Ascomycota</taxon>
        <taxon>Pezizomycotina</taxon>
        <taxon>Dothideomycetes</taxon>
        <taxon>Dothideomycetes incertae sedis</taxon>
        <taxon>Phaeotrichales</taxon>
        <taxon>Phaeotrichaceae</taxon>
        <taxon>Trichodelitschia</taxon>
    </lineage>
</organism>
<feature type="domain" description="SKP1 component POZ" evidence="7">
    <location>
        <begin position="82"/>
        <end position="144"/>
    </location>
</feature>
<keyword evidence="4" id="KW-0539">Nucleus</keyword>
<dbReference type="SMART" id="SM00512">
    <property type="entry name" value="Skp1"/>
    <property type="match status" value="1"/>
</dbReference>
<evidence type="ECO:0000256" key="1">
    <source>
        <dbReference type="ARBA" id="ARBA00004123"/>
    </source>
</evidence>
<proteinExistence type="inferred from homology"/>
<dbReference type="AlphaFoldDB" id="A0A6G1I071"/>
<dbReference type="EMBL" id="ML996693">
    <property type="protein sequence ID" value="KAF2401516.1"/>
    <property type="molecule type" value="Genomic_DNA"/>
</dbReference>
<evidence type="ECO:0000256" key="2">
    <source>
        <dbReference type="ARBA" id="ARBA00009993"/>
    </source>
</evidence>
<evidence type="ECO:0000256" key="5">
    <source>
        <dbReference type="ARBA" id="ARBA00045385"/>
    </source>
</evidence>
<dbReference type="CDD" id="cd18321">
    <property type="entry name" value="BTB_POZ_EloC"/>
    <property type="match status" value="1"/>
</dbReference>
<feature type="region of interest" description="Disordered" evidence="6">
    <location>
        <begin position="1"/>
        <end position="79"/>
    </location>
</feature>
<sequence>MATADPDLDFDLDPEHDPILAGLQSSFVDPTTPKPKSKLNQSSLPTRSSPSKARSTPKTPATSGNGKERERERKSVSGGEEFITLVSSDGFEFVVRKKAALRSGTIRRMVDQGSGFREGVTGRCVMETISAVLLEKVCEYFYYAEKYAEAESVPDMELPPEICLEMLVVADFLDV</sequence>
<feature type="compositionally biased region" description="Acidic residues" evidence="6">
    <location>
        <begin position="1"/>
        <end position="12"/>
    </location>
</feature>
<dbReference type="InterPro" id="IPR011333">
    <property type="entry name" value="SKP1/BTB/POZ_sf"/>
</dbReference>
<comment type="subcellular location">
    <subcellularLocation>
        <location evidence="1">Nucleus</location>
    </subcellularLocation>
</comment>
<dbReference type="PANTHER" id="PTHR20648">
    <property type="entry name" value="ELONGIN-C"/>
    <property type="match status" value="1"/>
</dbReference>
<dbReference type="GO" id="GO:0005634">
    <property type="term" value="C:nucleus"/>
    <property type="evidence" value="ECO:0007669"/>
    <property type="project" value="UniProtKB-SubCell"/>
</dbReference>
<reference evidence="8" key="1">
    <citation type="journal article" date="2020" name="Stud. Mycol.">
        <title>101 Dothideomycetes genomes: a test case for predicting lifestyles and emergence of pathogens.</title>
        <authorList>
            <person name="Haridas S."/>
            <person name="Albert R."/>
            <person name="Binder M."/>
            <person name="Bloem J."/>
            <person name="Labutti K."/>
            <person name="Salamov A."/>
            <person name="Andreopoulos B."/>
            <person name="Baker S."/>
            <person name="Barry K."/>
            <person name="Bills G."/>
            <person name="Bluhm B."/>
            <person name="Cannon C."/>
            <person name="Castanera R."/>
            <person name="Culley D."/>
            <person name="Daum C."/>
            <person name="Ezra D."/>
            <person name="Gonzalez J."/>
            <person name="Henrissat B."/>
            <person name="Kuo A."/>
            <person name="Liang C."/>
            <person name="Lipzen A."/>
            <person name="Lutzoni F."/>
            <person name="Magnuson J."/>
            <person name="Mondo S."/>
            <person name="Nolan M."/>
            <person name="Ohm R."/>
            <person name="Pangilinan J."/>
            <person name="Park H.-J."/>
            <person name="Ramirez L."/>
            <person name="Alfaro M."/>
            <person name="Sun H."/>
            <person name="Tritt A."/>
            <person name="Yoshinaga Y."/>
            <person name="Zwiers L.-H."/>
            <person name="Turgeon B."/>
            <person name="Goodwin S."/>
            <person name="Spatafora J."/>
            <person name="Crous P."/>
            <person name="Grigoriev I."/>
        </authorList>
    </citation>
    <scope>NUCLEOTIDE SEQUENCE</scope>
    <source>
        <strain evidence="8">CBS 262.69</strain>
    </source>
</reference>
<protein>
    <recommendedName>
        <fullName evidence="3">Elongin-C</fullName>
    </recommendedName>
</protein>
<accession>A0A6G1I071</accession>
<dbReference type="GO" id="GO:0006511">
    <property type="term" value="P:ubiquitin-dependent protein catabolic process"/>
    <property type="evidence" value="ECO:0007669"/>
    <property type="project" value="InterPro"/>
</dbReference>
<name>A0A6G1I071_9PEZI</name>
<gene>
    <name evidence="8" type="ORF">EJ06DRAFT_509214</name>
</gene>
<evidence type="ECO:0000256" key="4">
    <source>
        <dbReference type="ARBA" id="ARBA00023242"/>
    </source>
</evidence>
<comment type="function">
    <text evidence="5">Essential component of the SCF (SKP1-CUL1-F-box protein) E3 ubiquitin ligase complexes, which mediate the ubiquitination and subsequent proteasomal degradation of target proteins. Controls sulfur metabolite repression, probably by mediating the inactivation or degradation of the metR transcription factor.</text>
</comment>
<dbReference type="Proteomes" id="UP000799640">
    <property type="component" value="Unassembled WGS sequence"/>
</dbReference>
<evidence type="ECO:0000259" key="7">
    <source>
        <dbReference type="Pfam" id="PF03931"/>
    </source>
</evidence>
<dbReference type="InterPro" id="IPR039948">
    <property type="entry name" value="ELC1"/>
</dbReference>
<dbReference type="InterPro" id="IPR016073">
    <property type="entry name" value="Skp1_comp_POZ"/>
</dbReference>
<dbReference type="Pfam" id="PF03931">
    <property type="entry name" value="Skp1_POZ"/>
    <property type="match status" value="1"/>
</dbReference>
<evidence type="ECO:0000313" key="8">
    <source>
        <dbReference type="EMBL" id="KAF2401516.1"/>
    </source>
</evidence>